<dbReference type="EMBL" id="JAQQFR010000019">
    <property type="protein sequence ID" value="MFL9881152.1"/>
    <property type="molecule type" value="Genomic_DNA"/>
</dbReference>
<organism evidence="1 2">
    <name type="scientific">Herbaspirillum rhizosphaerae</name>
    <dbReference type="NCBI Taxonomy" id="346179"/>
    <lineage>
        <taxon>Bacteria</taxon>
        <taxon>Pseudomonadati</taxon>
        <taxon>Pseudomonadota</taxon>
        <taxon>Betaproteobacteria</taxon>
        <taxon>Burkholderiales</taxon>
        <taxon>Oxalobacteraceae</taxon>
        <taxon>Herbaspirillum</taxon>
    </lineage>
</organism>
<protein>
    <recommendedName>
        <fullName evidence="3">LysR substrate binding domain-containing protein</fullName>
    </recommendedName>
</protein>
<dbReference type="RefSeq" id="WP_408170325.1">
    <property type="nucleotide sequence ID" value="NZ_JAQQFR010000019.1"/>
</dbReference>
<name>A0ABW8ZDA3_9BURK</name>
<accession>A0ABW8ZDA3</accession>
<keyword evidence="2" id="KW-1185">Reference proteome</keyword>
<evidence type="ECO:0000313" key="2">
    <source>
        <dbReference type="Proteomes" id="UP001629214"/>
    </source>
</evidence>
<gene>
    <name evidence="1" type="ORF">PQR63_22330</name>
</gene>
<evidence type="ECO:0008006" key="3">
    <source>
        <dbReference type="Google" id="ProtNLM"/>
    </source>
</evidence>
<proteinExistence type="predicted"/>
<dbReference type="Proteomes" id="UP001629214">
    <property type="component" value="Unassembled WGS sequence"/>
</dbReference>
<sequence length="125" mass="13800">MYSIIRQFRSEGIRRTEVEIAADAGFAGIVGMSLAGTTRQMTLSAQKSDEGTSVLLLPPLYEPQLLSMHADGMIVRGWQRLSGSKTTPGPTYLQEWLLTFVGQQSGRPQEMRELQASPLQLMQGD</sequence>
<evidence type="ECO:0000313" key="1">
    <source>
        <dbReference type="EMBL" id="MFL9881152.1"/>
    </source>
</evidence>
<reference evidence="1 2" key="1">
    <citation type="journal article" date="2024" name="Chem. Sci.">
        <title>Discovery of megapolipeptins by genome mining of a Burkholderiales bacteria collection.</title>
        <authorList>
            <person name="Paulo B.S."/>
            <person name="Recchia M.J.J."/>
            <person name="Lee S."/>
            <person name="Fergusson C.H."/>
            <person name="Romanowski S.B."/>
            <person name="Hernandez A."/>
            <person name="Krull N."/>
            <person name="Liu D.Y."/>
            <person name="Cavanagh H."/>
            <person name="Bos A."/>
            <person name="Gray C.A."/>
            <person name="Murphy B.T."/>
            <person name="Linington R.G."/>
            <person name="Eustaquio A.S."/>
        </authorList>
    </citation>
    <scope>NUCLEOTIDE SEQUENCE [LARGE SCALE GENOMIC DNA]</scope>
    <source>
        <strain evidence="1 2">RL21-008-BIB-B</strain>
    </source>
</reference>
<comment type="caution">
    <text evidence="1">The sequence shown here is derived from an EMBL/GenBank/DDBJ whole genome shotgun (WGS) entry which is preliminary data.</text>
</comment>